<keyword evidence="6 8" id="KW-1133">Transmembrane helix</keyword>
<dbReference type="OrthoDB" id="9767568at2"/>
<dbReference type="FunCoup" id="E8N321">
    <property type="interactions" value="315"/>
</dbReference>
<dbReference type="EC" id="2.5.1.74" evidence="8 9"/>
<evidence type="ECO:0000256" key="4">
    <source>
        <dbReference type="ARBA" id="ARBA00022679"/>
    </source>
</evidence>
<keyword evidence="7 8" id="KW-0472">Membrane</keyword>
<dbReference type="InterPro" id="IPR044878">
    <property type="entry name" value="UbiA_sf"/>
</dbReference>
<dbReference type="Proteomes" id="UP000008922">
    <property type="component" value="Chromosome"/>
</dbReference>
<keyword evidence="11" id="KW-1185">Reference proteome</keyword>
<dbReference type="InterPro" id="IPR026046">
    <property type="entry name" value="UBIAD1"/>
</dbReference>
<dbReference type="PANTHER" id="PTHR13929">
    <property type="entry name" value="1,4-DIHYDROXY-2-NAPHTHOATE OCTAPRENYLTRANSFERASE"/>
    <property type="match status" value="1"/>
</dbReference>
<feature type="transmembrane region" description="Helical" evidence="8">
    <location>
        <begin position="48"/>
        <end position="70"/>
    </location>
</feature>
<evidence type="ECO:0000256" key="5">
    <source>
        <dbReference type="ARBA" id="ARBA00022692"/>
    </source>
</evidence>
<comment type="similarity">
    <text evidence="8">Belongs to the MenA family. Type 1 subfamily.</text>
</comment>
<gene>
    <name evidence="8 10" type="primary">menA</name>
    <name evidence="10" type="ordered locus">ANT_31450</name>
</gene>
<dbReference type="NCBIfam" id="NF004751">
    <property type="entry name" value="PRK06080.1-3"/>
    <property type="match status" value="1"/>
</dbReference>
<name>E8N321_ANATU</name>
<reference evidence="10 11" key="1">
    <citation type="submission" date="2010-12" db="EMBL/GenBank/DDBJ databases">
        <title>Whole genome sequence of Anaerolinea thermophila UNI-1.</title>
        <authorList>
            <person name="Narita-Yamada S."/>
            <person name="Kishi E."/>
            <person name="Watanabe Y."/>
            <person name="Takasaki K."/>
            <person name="Ankai A."/>
            <person name="Oguchi A."/>
            <person name="Fukui S."/>
            <person name="Takahashi M."/>
            <person name="Yashiro I."/>
            <person name="Hosoyama A."/>
            <person name="Sekiguchi Y."/>
            <person name="Hanada S."/>
            <person name="Fujita N."/>
        </authorList>
    </citation>
    <scope>NUCLEOTIDE SEQUENCE [LARGE SCALE GENOMIC DNA]</scope>
    <source>
        <strain evidence="11">DSM 14523 / JCM 11388 / NBRC 100420 / UNI-1</strain>
    </source>
</reference>
<comment type="function">
    <text evidence="8">Conversion of 1,4-dihydroxy-2-naphthoate (DHNA) to demethylmenaquinone (DMK).</text>
</comment>
<evidence type="ECO:0000256" key="6">
    <source>
        <dbReference type="ARBA" id="ARBA00022989"/>
    </source>
</evidence>
<evidence type="ECO:0000313" key="11">
    <source>
        <dbReference type="Proteomes" id="UP000008922"/>
    </source>
</evidence>
<evidence type="ECO:0000256" key="7">
    <source>
        <dbReference type="ARBA" id="ARBA00023136"/>
    </source>
</evidence>
<dbReference type="eggNOG" id="COG1575">
    <property type="taxonomic scope" value="Bacteria"/>
</dbReference>
<evidence type="ECO:0000256" key="9">
    <source>
        <dbReference type="NCBIfam" id="TIGR00751"/>
    </source>
</evidence>
<dbReference type="HAMAP" id="MF_01937">
    <property type="entry name" value="MenA_1"/>
    <property type="match status" value="1"/>
</dbReference>
<dbReference type="HOGENOM" id="CLU_043611_1_2_0"/>
<evidence type="ECO:0000313" key="10">
    <source>
        <dbReference type="EMBL" id="BAJ65171.1"/>
    </source>
</evidence>
<keyword evidence="4 8" id="KW-0808">Transferase</keyword>
<comment type="pathway">
    <text evidence="8">Quinol/quinone metabolism; menaquinone biosynthesis; menaquinol from 1,4-dihydroxy-2-naphthoate: step 1/2.</text>
</comment>
<dbReference type="PIRSF" id="PIRSF005355">
    <property type="entry name" value="UBIAD1"/>
    <property type="match status" value="1"/>
</dbReference>
<comment type="catalytic activity">
    <reaction evidence="8">
        <text>an all-trans-polyprenyl diphosphate + 1,4-dihydroxy-2-naphthoate + H(+) = a 2-demethylmenaquinol + CO2 + diphosphate</text>
        <dbReference type="Rhea" id="RHEA:26478"/>
        <dbReference type="Rhea" id="RHEA-COMP:9563"/>
        <dbReference type="Rhea" id="RHEA-COMP:9564"/>
        <dbReference type="ChEBI" id="CHEBI:11173"/>
        <dbReference type="ChEBI" id="CHEBI:15378"/>
        <dbReference type="ChEBI" id="CHEBI:16526"/>
        <dbReference type="ChEBI" id="CHEBI:33019"/>
        <dbReference type="ChEBI" id="CHEBI:55437"/>
        <dbReference type="ChEBI" id="CHEBI:58914"/>
        <dbReference type="EC" id="2.5.1.74"/>
    </reaction>
</comment>
<dbReference type="GO" id="GO:0009234">
    <property type="term" value="P:menaquinone biosynthetic process"/>
    <property type="evidence" value="ECO:0007669"/>
    <property type="project" value="UniProtKB-UniRule"/>
</dbReference>
<dbReference type="NCBIfam" id="TIGR00751">
    <property type="entry name" value="menA"/>
    <property type="match status" value="1"/>
</dbReference>
<keyword evidence="3 8" id="KW-1003">Cell membrane</keyword>
<evidence type="ECO:0000256" key="3">
    <source>
        <dbReference type="ARBA" id="ARBA00022475"/>
    </source>
</evidence>
<accession>E8N321</accession>
<organism evidence="10 11">
    <name type="scientific">Anaerolinea thermophila (strain DSM 14523 / JCM 11388 / NBRC 100420 / UNI-1)</name>
    <dbReference type="NCBI Taxonomy" id="926569"/>
    <lineage>
        <taxon>Bacteria</taxon>
        <taxon>Bacillati</taxon>
        <taxon>Chloroflexota</taxon>
        <taxon>Anaerolineae</taxon>
        <taxon>Anaerolineales</taxon>
        <taxon>Anaerolineaceae</taxon>
        <taxon>Anaerolinea</taxon>
    </lineage>
</organism>
<keyword evidence="2 8" id="KW-0474">Menaquinone biosynthesis</keyword>
<comment type="subcellular location">
    <subcellularLocation>
        <location evidence="8">Cell membrane</location>
        <topology evidence="8">Multi-pass membrane protein</topology>
    </subcellularLocation>
    <subcellularLocation>
        <location evidence="1">Membrane</location>
        <topology evidence="1">Multi-pass membrane protein</topology>
    </subcellularLocation>
</comment>
<proteinExistence type="inferred from homology"/>
<dbReference type="RefSeq" id="WP_013561512.1">
    <property type="nucleotide sequence ID" value="NC_014960.1"/>
</dbReference>
<dbReference type="Pfam" id="PF01040">
    <property type="entry name" value="UbiA"/>
    <property type="match status" value="1"/>
</dbReference>
<dbReference type="KEGG" id="atm:ANT_31450"/>
<dbReference type="InterPro" id="IPR004657">
    <property type="entry name" value="MenA"/>
</dbReference>
<sequence>MTQAQLSPTSPLRVWWMAARPRTLPAAIAPVIAASALAFYDGMFRWDAALAALLGALFLQIGANLANDVYDYQKGADTSQRVGPTRVTQAGLLTSAQVKMGMAVVFGLAALCGVYLTLISGWLVIAIGVLSIISAVLYTAGPYPLGYNGLGDLFVYLFFGLAAVAGTYYVHTRTVSLAAVALSVPIGALVVNILVVNNLRDIPTDTLSGKRTLAVRFGADWTRKEYLSLTVLAYLAPLLMALSGLVSPWILLCWLSIPKAIPLVRQIYTESGRALNLTLAGTGQLELLYCLLMALGLALAKFLA</sequence>
<feature type="transmembrane region" description="Helical" evidence="8">
    <location>
        <begin position="91"/>
        <end position="116"/>
    </location>
</feature>
<dbReference type="STRING" id="926569.ANT_31450"/>
<evidence type="ECO:0000256" key="2">
    <source>
        <dbReference type="ARBA" id="ARBA00022428"/>
    </source>
</evidence>
<dbReference type="UniPathway" id="UPA00079">
    <property type="reaction ID" value="UER00168"/>
</dbReference>
<feature type="transmembrane region" description="Helical" evidence="8">
    <location>
        <begin position="231"/>
        <end position="257"/>
    </location>
</feature>
<dbReference type="InParanoid" id="E8N321"/>
<keyword evidence="5 8" id="KW-0812">Transmembrane</keyword>
<protein>
    <recommendedName>
        <fullName evidence="8 9">1,4-dihydroxy-2-naphthoate octaprenyltransferase</fullName>
        <shortName evidence="8">DHNA-octaprenyltransferase</shortName>
        <ecNumber evidence="8 9">2.5.1.74</ecNumber>
    </recommendedName>
</protein>
<evidence type="ECO:0000256" key="1">
    <source>
        <dbReference type="ARBA" id="ARBA00004141"/>
    </source>
</evidence>
<dbReference type="PANTHER" id="PTHR13929:SF0">
    <property type="entry name" value="UBIA PRENYLTRANSFERASE DOMAIN-CONTAINING PROTEIN 1"/>
    <property type="match status" value="1"/>
</dbReference>
<dbReference type="GO" id="GO:0042371">
    <property type="term" value="P:vitamin K biosynthetic process"/>
    <property type="evidence" value="ECO:0007669"/>
    <property type="project" value="TreeGrafter"/>
</dbReference>
<feature type="transmembrane region" description="Helical" evidence="8">
    <location>
        <begin position="153"/>
        <end position="171"/>
    </location>
</feature>
<dbReference type="GO" id="GO:0046428">
    <property type="term" value="F:1,4-dihydroxy-2-naphthoate polyprenyltransferase activity"/>
    <property type="evidence" value="ECO:0007669"/>
    <property type="project" value="UniProtKB-UniRule"/>
</dbReference>
<evidence type="ECO:0000256" key="8">
    <source>
        <dbReference type="HAMAP-Rule" id="MF_01937"/>
    </source>
</evidence>
<feature type="transmembrane region" description="Helical" evidence="8">
    <location>
        <begin position="277"/>
        <end position="300"/>
    </location>
</feature>
<feature type="transmembrane region" description="Helical" evidence="8">
    <location>
        <begin position="177"/>
        <end position="196"/>
    </location>
</feature>
<dbReference type="EMBL" id="AP012029">
    <property type="protein sequence ID" value="BAJ65171.1"/>
    <property type="molecule type" value="Genomic_DNA"/>
</dbReference>
<dbReference type="GO" id="GO:0005886">
    <property type="term" value="C:plasma membrane"/>
    <property type="evidence" value="ECO:0007669"/>
    <property type="project" value="UniProtKB-SubCell"/>
</dbReference>
<dbReference type="AlphaFoldDB" id="E8N321"/>
<dbReference type="InterPro" id="IPR000537">
    <property type="entry name" value="UbiA_prenyltransferase"/>
</dbReference>
<dbReference type="Gene3D" id="1.10.357.140">
    <property type="entry name" value="UbiA prenyltransferase"/>
    <property type="match status" value="1"/>
</dbReference>
<dbReference type="CDD" id="cd13962">
    <property type="entry name" value="PT_UbiA_UBIAD1"/>
    <property type="match status" value="1"/>
</dbReference>